<feature type="binding site" evidence="15">
    <location>
        <position position="431"/>
    </location>
    <ligand>
        <name>a divalent metal cation</name>
        <dbReference type="ChEBI" id="CHEBI:60240"/>
    </ligand>
</feature>
<accession>A0AAV8ZQV9</accession>
<dbReference type="GO" id="GO:0005737">
    <property type="term" value="C:cytoplasm"/>
    <property type="evidence" value="ECO:0007669"/>
    <property type="project" value="UniProtKB-SubCell"/>
</dbReference>
<evidence type="ECO:0000256" key="4">
    <source>
        <dbReference type="ARBA" id="ARBA00001946"/>
    </source>
</evidence>
<evidence type="ECO:0000256" key="11">
    <source>
        <dbReference type="ARBA" id="ARBA00022801"/>
    </source>
</evidence>
<evidence type="ECO:0000256" key="10">
    <source>
        <dbReference type="ARBA" id="ARBA00022723"/>
    </source>
</evidence>
<feature type="active site" description="Proton donor/acceptor" evidence="14">
    <location>
        <position position="431"/>
    </location>
</feature>
<organism evidence="17 18">
    <name type="scientific">Rhamnusium bicolor</name>
    <dbReference type="NCBI Taxonomy" id="1586634"/>
    <lineage>
        <taxon>Eukaryota</taxon>
        <taxon>Metazoa</taxon>
        <taxon>Ecdysozoa</taxon>
        <taxon>Arthropoda</taxon>
        <taxon>Hexapoda</taxon>
        <taxon>Insecta</taxon>
        <taxon>Pterygota</taxon>
        <taxon>Neoptera</taxon>
        <taxon>Endopterygota</taxon>
        <taxon>Coleoptera</taxon>
        <taxon>Polyphaga</taxon>
        <taxon>Cucujiformia</taxon>
        <taxon>Chrysomeloidea</taxon>
        <taxon>Cerambycidae</taxon>
        <taxon>Lepturinae</taxon>
        <taxon>Rhagiini</taxon>
        <taxon>Rhamnusium</taxon>
    </lineage>
</organism>
<evidence type="ECO:0000313" key="18">
    <source>
        <dbReference type="Proteomes" id="UP001162156"/>
    </source>
</evidence>
<keyword evidence="11" id="KW-0378">Hydrolase</keyword>
<keyword evidence="18" id="KW-1185">Reference proteome</keyword>
<evidence type="ECO:0000256" key="1">
    <source>
        <dbReference type="ARBA" id="ARBA00001589"/>
    </source>
</evidence>
<evidence type="ECO:0000313" key="17">
    <source>
        <dbReference type="EMBL" id="KAJ8967886.1"/>
    </source>
</evidence>
<feature type="binding site" evidence="15">
    <location>
        <position position="328"/>
    </location>
    <ligand>
        <name>substrate</name>
    </ligand>
</feature>
<comment type="cofactor">
    <cofactor evidence="3">
        <name>Mn(2+)</name>
        <dbReference type="ChEBI" id="CHEBI:29035"/>
    </cofactor>
</comment>
<comment type="subcellular location">
    <subcellularLocation>
        <location evidence="5">Cytoplasm</location>
    </subcellularLocation>
</comment>
<dbReference type="FunFam" id="2.120.10.30:FF:000027">
    <property type="entry name" value="Regucalcin homologue"/>
    <property type="match status" value="1"/>
</dbReference>
<dbReference type="InterPro" id="IPR011042">
    <property type="entry name" value="6-blade_b-propeller_TolB-like"/>
</dbReference>
<feature type="domain" description="SMP-30/Gluconolactonase/LRE-like region" evidence="16">
    <location>
        <begin position="233"/>
        <end position="491"/>
    </location>
</feature>
<dbReference type="Gene3D" id="2.120.10.30">
    <property type="entry name" value="TolB, C-terminal domain"/>
    <property type="match status" value="3"/>
</dbReference>
<dbReference type="EC" id="3.1.1.17" evidence="7"/>
<evidence type="ECO:0000256" key="7">
    <source>
        <dbReference type="ARBA" id="ARBA00013227"/>
    </source>
</evidence>
<keyword evidence="15" id="KW-0862">Zinc</keyword>
<evidence type="ECO:0000256" key="9">
    <source>
        <dbReference type="ARBA" id="ARBA00022490"/>
    </source>
</evidence>
<dbReference type="PRINTS" id="PR01790">
    <property type="entry name" value="SMP30FAMILY"/>
</dbReference>
<dbReference type="GO" id="GO:0004341">
    <property type="term" value="F:gluconolactonase activity"/>
    <property type="evidence" value="ECO:0007669"/>
    <property type="project" value="UniProtKB-EC"/>
</dbReference>
<dbReference type="SUPFAM" id="SSF63829">
    <property type="entry name" value="Calcium-dependent phosphotriesterase"/>
    <property type="match status" value="2"/>
</dbReference>
<evidence type="ECO:0000259" key="16">
    <source>
        <dbReference type="Pfam" id="PF08450"/>
    </source>
</evidence>
<comment type="cofactor">
    <cofactor evidence="2">
        <name>Ca(2+)</name>
        <dbReference type="ChEBI" id="CHEBI:29108"/>
    </cofactor>
</comment>
<evidence type="ECO:0000256" key="2">
    <source>
        <dbReference type="ARBA" id="ARBA00001913"/>
    </source>
</evidence>
<sequence length="526" mass="58098">MTPKIERIVEDCILAEGPHWDEENQCLYFVDMRGTAIYKYVYETKKYTKASTGGKHVSIIIPVKGQKNKFIVTLDREINIINWDGESDKIIVDKKIAEVENNPDTTNLKFNDGKCDPSGRLWVGNRTDIFTLAKHDISGCPDGMAIDVDGNLWIAIFGGSRIIKIDPRTPESLLDSFSLPAKQITSVAFGGPNLDELFVTSARLPTSGEELLPPDNDIEMTPKIERIVENCELAEGPHWDEETQALYFVDIPGKAIYKYVPATKKITKASTGLKHVSLIIPIKGQKDKFLVTLDRELSVISWDGESDKITVDEVITEIENNPETIHNRFNDGKCDPSGRLWAGSISLSESGEFQSGNGSFYSFEKNKVTKFISGVTISNGIAFITERKKMYYIDSPKQTIDELDFDIVNGTVANRNPIFTLARHDIPGSPDGMTIDTDGNLWVALFGGSRVIKIDPRKSETHLDTIRLPAKQITSVAFGGPNLDELYVTSGRLTIGGEELLPPDNGAVFKITGLNARGLPGVSAVL</sequence>
<dbReference type="AlphaFoldDB" id="A0AAV8ZQV9"/>
<evidence type="ECO:0000256" key="5">
    <source>
        <dbReference type="ARBA" id="ARBA00004496"/>
    </source>
</evidence>
<comment type="cofactor">
    <cofactor evidence="15">
        <name>Zn(2+)</name>
        <dbReference type="ChEBI" id="CHEBI:29105"/>
    </cofactor>
    <text evidence="15">Binds 1 divalent metal cation per subunit.</text>
</comment>
<keyword evidence="9" id="KW-0963">Cytoplasm</keyword>
<evidence type="ECO:0000256" key="8">
    <source>
        <dbReference type="ARBA" id="ARBA00016808"/>
    </source>
</evidence>
<dbReference type="InterPro" id="IPR013658">
    <property type="entry name" value="SGL"/>
</dbReference>
<feature type="binding site" evidence="15">
    <location>
        <position position="379"/>
    </location>
    <ligand>
        <name>a divalent metal cation</name>
        <dbReference type="ChEBI" id="CHEBI:60240"/>
    </ligand>
</feature>
<dbReference type="Proteomes" id="UP001162156">
    <property type="component" value="Unassembled WGS sequence"/>
</dbReference>
<dbReference type="Pfam" id="PF08450">
    <property type="entry name" value="SGL"/>
    <property type="match status" value="2"/>
</dbReference>
<protein>
    <recommendedName>
        <fullName evidence="8">Regucalcin</fullName>
        <ecNumber evidence="7">3.1.1.17</ecNumber>
    </recommendedName>
    <alternativeName>
        <fullName evidence="13">Gluconolactonase</fullName>
    </alternativeName>
</protein>
<reference evidence="17" key="1">
    <citation type="journal article" date="2023" name="Insect Mol. Biol.">
        <title>Genome sequencing provides insights into the evolution of gene families encoding plant cell wall-degrading enzymes in longhorned beetles.</title>
        <authorList>
            <person name="Shin N.R."/>
            <person name="Okamura Y."/>
            <person name="Kirsch R."/>
            <person name="Pauchet Y."/>
        </authorList>
    </citation>
    <scope>NUCLEOTIDE SEQUENCE</scope>
    <source>
        <strain evidence="17">RBIC_L_NR</strain>
    </source>
</reference>
<dbReference type="PANTHER" id="PTHR10907:SF66">
    <property type="entry name" value="MIP34848P1-RELATED"/>
    <property type="match status" value="1"/>
</dbReference>
<evidence type="ECO:0000256" key="14">
    <source>
        <dbReference type="PIRSR" id="PIRSR605511-1"/>
    </source>
</evidence>
<gene>
    <name evidence="17" type="ORF">NQ314_002591</name>
</gene>
<keyword evidence="12" id="KW-0106">Calcium</keyword>
<feature type="binding site" evidence="15">
    <location>
        <position position="235"/>
    </location>
    <ligand>
        <name>a divalent metal cation</name>
        <dbReference type="ChEBI" id="CHEBI:60240"/>
    </ligand>
</feature>
<dbReference type="EMBL" id="JANEYF010000802">
    <property type="protein sequence ID" value="KAJ8967886.1"/>
    <property type="molecule type" value="Genomic_DNA"/>
</dbReference>
<feature type="binding site" evidence="15">
    <location>
        <position position="330"/>
    </location>
    <ligand>
        <name>substrate</name>
    </ligand>
</feature>
<evidence type="ECO:0000256" key="12">
    <source>
        <dbReference type="ARBA" id="ARBA00022837"/>
    </source>
</evidence>
<dbReference type="PANTHER" id="PTHR10907">
    <property type="entry name" value="REGUCALCIN"/>
    <property type="match status" value="1"/>
</dbReference>
<evidence type="ECO:0000256" key="13">
    <source>
        <dbReference type="ARBA" id="ARBA00032464"/>
    </source>
</evidence>
<dbReference type="InterPro" id="IPR005511">
    <property type="entry name" value="SMP-30"/>
</dbReference>
<comment type="similarity">
    <text evidence="6">Belongs to the SMP-30/CGR1 family.</text>
</comment>
<evidence type="ECO:0000256" key="15">
    <source>
        <dbReference type="PIRSR" id="PIRSR605511-2"/>
    </source>
</evidence>
<dbReference type="GO" id="GO:0005509">
    <property type="term" value="F:calcium ion binding"/>
    <property type="evidence" value="ECO:0007669"/>
    <property type="project" value="TreeGrafter"/>
</dbReference>
<proteinExistence type="inferred from homology"/>
<comment type="caution">
    <text evidence="17">The sequence shown here is derived from an EMBL/GenBank/DDBJ whole genome shotgun (WGS) entry which is preliminary data.</text>
</comment>
<feature type="domain" description="SMP-30/Gluconolactonase/LRE-like region" evidence="16">
    <location>
        <begin position="124"/>
        <end position="203"/>
    </location>
</feature>
<comment type="catalytic activity">
    <reaction evidence="1">
        <text>D-glucono-1,5-lactone + H2O = D-gluconate + H(+)</text>
        <dbReference type="Rhea" id="RHEA:10440"/>
        <dbReference type="ChEBI" id="CHEBI:15377"/>
        <dbReference type="ChEBI" id="CHEBI:15378"/>
        <dbReference type="ChEBI" id="CHEBI:16217"/>
        <dbReference type="ChEBI" id="CHEBI:18391"/>
        <dbReference type="EC" id="3.1.1.17"/>
    </reaction>
</comment>
<evidence type="ECO:0000256" key="3">
    <source>
        <dbReference type="ARBA" id="ARBA00001936"/>
    </source>
</evidence>
<keyword evidence="10 15" id="KW-0479">Metal-binding</keyword>
<evidence type="ECO:0000256" key="6">
    <source>
        <dbReference type="ARBA" id="ARBA00008853"/>
    </source>
</evidence>
<comment type="cofactor">
    <cofactor evidence="4">
        <name>Mg(2+)</name>
        <dbReference type="ChEBI" id="CHEBI:18420"/>
    </cofactor>
</comment>
<dbReference type="GO" id="GO:0019853">
    <property type="term" value="P:L-ascorbic acid biosynthetic process"/>
    <property type="evidence" value="ECO:0007669"/>
    <property type="project" value="TreeGrafter"/>
</dbReference>
<name>A0AAV8ZQV9_9CUCU</name>